<dbReference type="SUPFAM" id="SSF63817">
    <property type="entry name" value="Sortase"/>
    <property type="match status" value="1"/>
</dbReference>
<dbReference type="EMBL" id="CP021748">
    <property type="protein sequence ID" value="ARX86416.1"/>
    <property type="molecule type" value="Genomic_DNA"/>
</dbReference>
<gene>
    <name evidence="3" type="ORF">SMD44_05887</name>
</gene>
<protein>
    <submittedName>
        <fullName evidence="3">Peptidase C60</fullName>
    </submittedName>
</protein>
<dbReference type="KEGG" id="salf:SMD44_05887"/>
<dbReference type="InterPro" id="IPR042001">
    <property type="entry name" value="Sortase_F"/>
</dbReference>
<dbReference type="eggNOG" id="COG3764">
    <property type="taxonomic scope" value="Bacteria"/>
</dbReference>
<proteinExistence type="predicted"/>
<name>A0A1Z1WIZ8_9ACTN</name>
<dbReference type="GO" id="GO:0016787">
    <property type="term" value="F:hydrolase activity"/>
    <property type="evidence" value="ECO:0007669"/>
    <property type="project" value="UniProtKB-KW"/>
</dbReference>
<dbReference type="RefSeq" id="WP_237307478.1">
    <property type="nucleotide sequence ID" value="NZ_CP021748.1"/>
</dbReference>
<reference evidence="3 4" key="1">
    <citation type="submission" date="2017-05" db="EMBL/GenBank/DDBJ databases">
        <title>Streptomyces alboflavus Genome sequencing and assembly.</title>
        <authorList>
            <person name="Wang Y."/>
            <person name="Du B."/>
            <person name="Ding Y."/>
            <person name="Liu H."/>
            <person name="Hou Q."/>
            <person name="Liu K."/>
            <person name="Wang C."/>
            <person name="Yao L."/>
        </authorList>
    </citation>
    <scope>NUCLEOTIDE SEQUENCE [LARGE SCALE GENOMIC DNA]</scope>
    <source>
        <strain evidence="3 4">MDJK44</strain>
    </source>
</reference>
<evidence type="ECO:0000256" key="1">
    <source>
        <dbReference type="ARBA" id="ARBA00022801"/>
    </source>
</evidence>
<evidence type="ECO:0000313" key="3">
    <source>
        <dbReference type="EMBL" id="ARX86416.1"/>
    </source>
</evidence>
<evidence type="ECO:0000313" key="4">
    <source>
        <dbReference type="Proteomes" id="UP000195880"/>
    </source>
</evidence>
<keyword evidence="4" id="KW-1185">Reference proteome</keyword>
<dbReference type="NCBIfam" id="NF033748">
    <property type="entry name" value="class_F_sortase"/>
    <property type="match status" value="1"/>
</dbReference>
<dbReference type="Pfam" id="PF04203">
    <property type="entry name" value="Sortase"/>
    <property type="match status" value="1"/>
</dbReference>
<accession>A0A1Z1WIZ8</accession>
<evidence type="ECO:0000256" key="2">
    <source>
        <dbReference type="SAM" id="MobiDB-lite"/>
    </source>
</evidence>
<organism evidence="3 4">
    <name type="scientific">Streptomyces alboflavus</name>
    <dbReference type="NCBI Taxonomy" id="67267"/>
    <lineage>
        <taxon>Bacteria</taxon>
        <taxon>Bacillati</taxon>
        <taxon>Actinomycetota</taxon>
        <taxon>Actinomycetes</taxon>
        <taxon>Kitasatosporales</taxon>
        <taxon>Streptomycetaceae</taxon>
        <taxon>Streptomyces</taxon>
    </lineage>
</organism>
<sequence length="250" mass="26161">MHTPTPGEAAQDAHPNTWDRPSPAEHTRPTDHPRPPRPTDHPRPPRRTTPIGRIAAAAALTTAIGVGLIACGQGGGSGDPAPDVAVKNVTTTRAKQAPPPMAESRPTGLRIPAAGVDATGMLDLGIGDDGALQVPPASKAELPGWWTGGVTPGQKGAAVVVAHYDTANGPALMRNVAKVRAGDRIMVPRADGSTATFEVREIQQVGKEDFPTHKVYGATDRPELRLLTCGGPIKDGHRTDNIILYADLVR</sequence>
<keyword evidence="1" id="KW-0378">Hydrolase</keyword>
<dbReference type="Gene3D" id="2.40.260.10">
    <property type="entry name" value="Sortase"/>
    <property type="match status" value="1"/>
</dbReference>
<feature type="region of interest" description="Disordered" evidence="2">
    <location>
        <begin position="1"/>
        <end position="49"/>
    </location>
</feature>
<feature type="compositionally biased region" description="Basic and acidic residues" evidence="2">
    <location>
        <begin position="22"/>
        <end position="43"/>
    </location>
</feature>
<dbReference type="InterPro" id="IPR005754">
    <property type="entry name" value="Sortase"/>
</dbReference>
<dbReference type="STRING" id="67267.GCA_000716675_07792"/>
<dbReference type="Proteomes" id="UP000195880">
    <property type="component" value="Chromosome"/>
</dbReference>
<dbReference type="CDD" id="cd05829">
    <property type="entry name" value="Sortase_F"/>
    <property type="match status" value="1"/>
</dbReference>
<dbReference type="AlphaFoldDB" id="A0A1Z1WIZ8"/>
<dbReference type="InterPro" id="IPR023365">
    <property type="entry name" value="Sortase_dom-sf"/>
</dbReference>